<dbReference type="AlphaFoldDB" id="A0A351RD42"/>
<evidence type="ECO:0000313" key="2">
    <source>
        <dbReference type="EMBL" id="HBA09963.1"/>
    </source>
</evidence>
<evidence type="ECO:0000256" key="1">
    <source>
        <dbReference type="SAM" id="Phobius"/>
    </source>
</evidence>
<evidence type="ECO:0000313" key="3">
    <source>
        <dbReference type="Proteomes" id="UP000264313"/>
    </source>
</evidence>
<proteinExistence type="predicted"/>
<reference evidence="2 3" key="1">
    <citation type="journal article" date="2018" name="Nat. Biotechnol.">
        <title>A standardized bacterial taxonomy based on genome phylogeny substantially revises the tree of life.</title>
        <authorList>
            <person name="Parks D.H."/>
            <person name="Chuvochina M."/>
            <person name="Waite D.W."/>
            <person name="Rinke C."/>
            <person name="Skarshewski A."/>
            <person name="Chaumeil P.A."/>
            <person name="Hugenholtz P."/>
        </authorList>
    </citation>
    <scope>NUCLEOTIDE SEQUENCE [LARGE SCALE GENOMIC DNA]</scope>
    <source>
        <strain evidence="2">UBA9958</strain>
    </source>
</reference>
<accession>A0A351RD42</accession>
<sequence length="92" mass="10514">MEFLQFATDVGFPIAAACVGMYFVFLTIKFLLDSVLEKIKSLIGIIKQLDKRVTAMSEDIVKIDVLMTETLDMPIEKEKVARFNNPQEKRID</sequence>
<dbReference type="Proteomes" id="UP000264313">
    <property type="component" value="Unassembled WGS sequence"/>
</dbReference>
<protein>
    <submittedName>
        <fullName evidence="2">Uncharacterized protein</fullName>
    </submittedName>
</protein>
<feature type="transmembrane region" description="Helical" evidence="1">
    <location>
        <begin position="12"/>
        <end position="32"/>
    </location>
</feature>
<organism evidence="2 3">
    <name type="scientific">Methylotenera mobilis</name>
    <dbReference type="NCBI Taxonomy" id="359408"/>
    <lineage>
        <taxon>Bacteria</taxon>
        <taxon>Pseudomonadati</taxon>
        <taxon>Pseudomonadota</taxon>
        <taxon>Betaproteobacteria</taxon>
        <taxon>Nitrosomonadales</taxon>
        <taxon>Methylophilaceae</taxon>
        <taxon>Methylotenera</taxon>
    </lineage>
</organism>
<keyword evidence="1" id="KW-0812">Transmembrane</keyword>
<comment type="caution">
    <text evidence="2">The sequence shown here is derived from an EMBL/GenBank/DDBJ whole genome shotgun (WGS) entry which is preliminary data.</text>
</comment>
<name>A0A351RD42_9PROT</name>
<dbReference type="EMBL" id="DNAA01000249">
    <property type="protein sequence ID" value="HBA09963.1"/>
    <property type="molecule type" value="Genomic_DNA"/>
</dbReference>
<keyword evidence="1" id="KW-1133">Transmembrane helix</keyword>
<gene>
    <name evidence="2" type="ORF">DCW48_10770</name>
</gene>
<keyword evidence="1" id="KW-0472">Membrane</keyword>